<keyword evidence="6" id="KW-0472">Membrane</keyword>
<keyword evidence="4" id="KW-0378">Hydrolase</keyword>
<dbReference type="InterPro" id="IPR050925">
    <property type="entry name" value="Rhomboid_protease_S54"/>
</dbReference>
<evidence type="ECO:0000259" key="8">
    <source>
        <dbReference type="Pfam" id="PF01694"/>
    </source>
</evidence>
<organism evidence="9 10">
    <name type="scientific">Diacronema lutheri</name>
    <name type="common">Unicellular marine alga</name>
    <name type="synonym">Monochrysis lutheri</name>
    <dbReference type="NCBI Taxonomy" id="2081491"/>
    <lineage>
        <taxon>Eukaryota</taxon>
        <taxon>Haptista</taxon>
        <taxon>Haptophyta</taxon>
        <taxon>Pavlovophyceae</taxon>
        <taxon>Pavlovales</taxon>
        <taxon>Pavlovaceae</taxon>
        <taxon>Diacronema</taxon>
    </lineage>
</organism>
<reference evidence="9" key="1">
    <citation type="submission" date="2021-05" db="EMBL/GenBank/DDBJ databases">
        <title>The genome of the haptophyte Pavlova lutheri (Diacronema luteri, Pavlovales) - a model for lipid biosynthesis in eukaryotic algae.</title>
        <authorList>
            <person name="Hulatt C.J."/>
            <person name="Posewitz M.C."/>
        </authorList>
    </citation>
    <scope>NUCLEOTIDE SEQUENCE</scope>
    <source>
        <strain evidence="9">NIVA-4/92</strain>
    </source>
</reference>
<accession>A0A8J5XNJ7</accession>
<dbReference type="OrthoDB" id="418595at2759"/>
<feature type="domain" description="Peptidase S54 rhomboid" evidence="8">
    <location>
        <begin position="158"/>
        <end position="318"/>
    </location>
</feature>
<dbReference type="InterPro" id="IPR022764">
    <property type="entry name" value="Peptidase_S54_rhomboid_dom"/>
</dbReference>
<comment type="caution">
    <text evidence="9">The sequence shown here is derived from an EMBL/GenBank/DDBJ whole genome shotgun (WGS) entry which is preliminary data.</text>
</comment>
<evidence type="ECO:0000256" key="2">
    <source>
        <dbReference type="ARBA" id="ARBA00009045"/>
    </source>
</evidence>
<comment type="similarity">
    <text evidence="2">Belongs to the peptidase S54 family.</text>
</comment>
<evidence type="ECO:0000256" key="6">
    <source>
        <dbReference type="ARBA" id="ARBA00023136"/>
    </source>
</evidence>
<feature type="chain" id="PRO_5035238255" description="Peptidase S54 rhomboid domain-containing protein" evidence="7">
    <location>
        <begin position="25"/>
        <end position="326"/>
    </location>
</feature>
<feature type="signal peptide" evidence="7">
    <location>
        <begin position="1"/>
        <end position="24"/>
    </location>
</feature>
<dbReference type="PANTHER" id="PTHR43731">
    <property type="entry name" value="RHOMBOID PROTEASE"/>
    <property type="match status" value="1"/>
</dbReference>
<evidence type="ECO:0000256" key="7">
    <source>
        <dbReference type="SAM" id="SignalP"/>
    </source>
</evidence>
<proteinExistence type="inferred from homology"/>
<evidence type="ECO:0000256" key="5">
    <source>
        <dbReference type="ARBA" id="ARBA00022989"/>
    </source>
</evidence>
<keyword evidence="3" id="KW-0812">Transmembrane</keyword>
<sequence>MSPHLRRALTPEALAMAACAVALATVPSHESFVEHLHAAELQPQGWAGGVRLALRGASVALLAESERYAVARVGTYDGRRFVGCFGCWLPLPSVPPALADPLGVCARWLCARNASGGTWAPHEAFGVACLVVFALWHVLPEGVMWRHFTTSPSALRSGRVWTLLTAAVSHCEPIHLLHNLLSIFAVAPQLAARVPCRELAELLLASALASSCASLLAAYSADRARHAAPPSLGASGVVLALAAARATLSPAQRCAVYGVEMPASHALLVQLALDCALAAYAHSTRRHGAGRAAADVQVDVAAHAGGALCGWWIARTRWRALSLFYL</sequence>
<dbReference type="Proteomes" id="UP000751190">
    <property type="component" value="Unassembled WGS sequence"/>
</dbReference>
<evidence type="ECO:0000256" key="3">
    <source>
        <dbReference type="ARBA" id="ARBA00022692"/>
    </source>
</evidence>
<dbReference type="GO" id="GO:0004252">
    <property type="term" value="F:serine-type endopeptidase activity"/>
    <property type="evidence" value="ECO:0007669"/>
    <property type="project" value="InterPro"/>
</dbReference>
<comment type="subcellular location">
    <subcellularLocation>
        <location evidence="1">Membrane</location>
        <topology evidence="1">Multi-pass membrane protein</topology>
    </subcellularLocation>
</comment>
<evidence type="ECO:0000313" key="9">
    <source>
        <dbReference type="EMBL" id="KAG8466801.1"/>
    </source>
</evidence>
<dbReference type="SUPFAM" id="SSF144091">
    <property type="entry name" value="Rhomboid-like"/>
    <property type="match status" value="1"/>
</dbReference>
<dbReference type="OMA" id="WAPHEAF"/>
<keyword evidence="10" id="KW-1185">Reference proteome</keyword>
<gene>
    <name evidence="9" type="ORF">KFE25_008180</name>
</gene>
<keyword evidence="7" id="KW-0732">Signal</keyword>
<name>A0A8J5XNJ7_DIALT</name>
<evidence type="ECO:0000256" key="4">
    <source>
        <dbReference type="ARBA" id="ARBA00022801"/>
    </source>
</evidence>
<dbReference type="Gene3D" id="1.20.1540.10">
    <property type="entry name" value="Rhomboid-like"/>
    <property type="match status" value="1"/>
</dbReference>
<evidence type="ECO:0000313" key="10">
    <source>
        <dbReference type="Proteomes" id="UP000751190"/>
    </source>
</evidence>
<dbReference type="Pfam" id="PF01694">
    <property type="entry name" value="Rhomboid"/>
    <property type="match status" value="1"/>
</dbReference>
<dbReference type="InterPro" id="IPR035952">
    <property type="entry name" value="Rhomboid-like_sf"/>
</dbReference>
<keyword evidence="5" id="KW-1133">Transmembrane helix</keyword>
<dbReference type="PANTHER" id="PTHR43731:SF14">
    <property type="entry name" value="PRESENILIN-ASSOCIATED RHOMBOID-LIKE PROTEIN, MITOCHONDRIAL"/>
    <property type="match status" value="1"/>
</dbReference>
<dbReference type="GO" id="GO:0016020">
    <property type="term" value="C:membrane"/>
    <property type="evidence" value="ECO:0007669"/>
    <property type="project" value="UniProtKB-SubCell"/>
</dbReference>
<evidence type="ECO:0000256" key="1">
    <source>
        <dbReference type="ARBA" id="ARBA00004141"/>
    </source>
</evidence>
<dbReference type="EMBL" id="JAGTXO010000007">
    <property type="protein sequence ID" value="KAG8466801.1"/>
    <property type="molecule type" value="Genomic_DNA"/>
</dbReference>
<protein>
    <recommendedName>
        <fullName evidence="8">Peptidase S54 rhomboid domain-containing protein</fullName>
    </recommendedName>
</protein>
<dbReference type="AlphaFoldDB" id="A0A8J5XNJ7"/>